<dbReference type="AlphaFoldDB" id="A0A1Z5JDW5"/>
<comment type="caution">
    <text evidence="14">The sequence shown here is derived from an EMBL/GenBank/DDBJ whole genome shotgun (WGS) entry which is preliminary data.</text>
</comment>
<evidence type="ECO:0000256" key="4">
    <source>
        <dbReference type="ARBA" id="ARBA00022729"/>
    </source>
</evidence>
<keyword evidence="5" id="KW-0378">Hydrolase</keyword>
<feature type="region of interest" description="Disordered" evidence="10">
    <location>
        <begin position="596"/>
        <end position="619"/>
    </location>
</feature>
<evidence type="ECO:0000313" key="15">
    <source>
        <dbReference type="Proteomes" id="UP000198406"/>
    </source>
</evidence>
<dbReference type="OrthoDB" id="2747330at2759"/>
<comment type="similarity">
    <text evidence="1">Belongs to the peptidase A1 family.</text>
</comment>
<feature type="signal peptide" evidence="12">
    <location>
        <begin position="1"/>
        <end position="18"/>
    </location>
</feature>
<dbReference type="InterPro" id="IPR021109">
    <property type="entry name" value="Peptidase_aspartic_dom_sf"/>
</dbReference>
<dbReference type="PANTHER" id="PTHR13683:SF375">
    <property type="entry name" value="PEPTIDASE A1 DOMAIN-CONTAINING PROTEIN"/>
    <property type="match status" value="1"/>
</dbReference>
<gene>
    <name evidence="14" type="ORF">FisN_8Lh040</name>
</gene>
<accession>A0A1Z5JDW5</accession>
<evidence type="ECO:0000256" key="11">
    <source>
        <dbReference type="SAM" id="Phobius"/>
    </source>
</evidence>
<feature type="region of interest" description="Disordered" evidence="10">
    <location>
        <begin position="502"/>
        <end position="545"/>
    </location>
</feature>
<dbReference type="GO" id="GO:0004190">
    <property type="term" value="F:aspartic-type endopeptidase activity"/>
    <property type="evidence" value="ECO:0007669"/>
    <property type="project" value="InterPro"/>
</dbReference>
<evidence type="ECO:0000256" key="7">
    <source>
        <dbReference type="ARBA" id="ARBA00023136"/>
    </source>
</evidence>
<keyword evidence="2" id="KW-0645">Protease</keyword>
<dbReference type="Gene3D" id="2.40.70.10">
    <property type="entry name" value="Acid Proteases"/>
    <property type="match status" value="2"/>
</dbReference>
<evidence type="ECO:0000256" key="9">
    <source>
        <dbReference type="PIRSR" id="PIRSR601461-1"/>
    </source>
</evidence>
<evidence type="ECO:0000256" key="3">
    <source>
        <dbReference type="ARBA" id="ARBA00022692"/>
    </source>
</evidence>
<dbReference type="Pfam" id="PF14543">
    <property type="entry name" value="TAXi_N"/>
    <property type="match status" value="1"/>
</dbReference>
<dbReference type="InterPro" id="IPR033121">
    <property type="entry name" value="PEPTIDASE_A1"/>
</dbReference>
<dbReference type="GO" id="GO:0006508">
    <property type="term" value="P:proteolysis"/>
    <property type="evidence" value="ECO:0007669"/>
    <property type="project" value="UniProtKB-KW"/>
</dbReference>
<dbReference type="SUPFAM" id="SSF50630">
    <property type="entry name" value="Acid proteases"/>
    <property type="match status" value="1"/>
</dbReference>
<evidence type="ECO:0000313" key="14">
    <source>
        <dbReference type="EMBL" id="GAX11951.1"/>
    </source>
</evidence>
<evidence type="ECO:0000256" key="2">
    <source>
        <dbReference type="ARBA" id="ARBA00022670"/>
    </source>
</evidence>
<keyword evidence="4 12" id="KW-0732">Signal</keyword>
<keyword evidence="15" id="KW-1185">Reference proteome</keyword>
<dbReference type="InterPro" id="IPR001969">
    <property type="entry name" value="Aspartic_peptidase_AS"/>
</dbReference>
<dbReference type="FunFam" id="2.40.70.10:FF:000225">
    <property type="entry name" value="Predicted protein"/>
    <property type="match status" value="1"/>
</dbReference>
<feature type="active site" evidence="9">
    <location>
        <position position="347"/>
    </location>
</feature>
<proteinExistence type="inferred from homology"/>
<dbReference type="InterPro" id="IPR032861">
    <property type="entry name" value="TAXi_N"/>
</dbReference>
<dbReference type="GO" id="GO:0012505">
    <property type="term" value="C:endomembrane system"/>
    <property type="evidence" value="ECO:0007669"/>
    <property type="project" value="UniProtKB-SubCell"/>
</dbReference>
<feature type="domain" description="Peptidase A1" evidence="13">
    <location>
        <begin position="90"/>
        <end position="485"/>
    </location>
</feature>
<dbReference type="PROSITE" id="PS00141">
    <property type="entry name" value="ASP_PROTEASE"/>
    <property type="match status" value="1"/>
</dbReference>
<evidence type="ECO:0000256" key="8">
    <source>
        <dbReference type="ARBA" id="ARBA00046288"/>
    </source>
</evidence>
<dbReference type="InterPro" id="IPR001461">
    <property type="entry name" value="Aspartic_peptidase_A1"/>
</dbReference>
<dbReference type="PROSITE" id="PS51767">
    <property type="entry name" value="PEPTIDASE_A1"/>
    <property type="match status" value="1"/>
</dbReference>
<keyword evidence="6 11" id="KW-1133">Transmembrane helix</keyword>
<evidence type="ECO:0000256" key="5">
    <source>
        <dbReference type="ARBA" id="ARBA00022801"/>
    </source>
</evidence>
<evidence type="ECO:0000259" key="13">
    <source>
        <dbReference type="PROSITE" id="PS51767"/>
    </source>
</evidence>
<organism evidence="14 15">
    <name type="scientific">Fistulifera solaris</name>
    <name type="common">Oleaginous diatom</name>
    <dbReference type="NCBI Taxonomy" id="1519565"/>
    <lineage>
        <taxon>Eukaryota</taxon>
        <taxon>Sar</taxon>
        <taxon>Stramenopiles</taxon>
        <taxon>Ochrophyta</taxon>
        <taxon>Bacillariophyta</taxon>
        <taxon>Bacillariophyceae</taxon>
        <taxon>Bacillariophycidae</taxon>
        <taxon>Naviculales</taxon>
        <taxon>Naviculaceae</taxon>
        <taxon>Fistulifera</taxon>
    </lineage>
</organism>
<keyword evidence="3 11" id="KW-0812">Transmembrane</keyword>
<feature type="compositionally biased region" description="Basic and acidic residues" evidence="10">
    <location>
        <begin position="504"/>
        <end position="532"/>
    </location>
</feature>
<feature type="active site" evidence="9">
    <location>
        <position position="108"/>
    </location>
</feature>
<comment type="subcellular location">
    <subcellularLocation>
        <location evidence="8">Endomembrane system</location>
        <topology evidence="8">Single-pass type I membrane protein</topology>
    </subcellularLocation>
</comment>
<dbReference type="InParanoid" id="A0A1Z5JDW5"/>
<sequence length="619" mass="68685">MKAVVAVLFCAVATTTTTTTTTTTAAHVIIPLVPHHVQQQRRRQLISVPSSHFISERPQRYPRWLKERELQDDAPVAQQVAGLYQGYGTHYADLWCGTPPQRQTVIVDTGSGITAFPCSQCQKCGVPDYHLDALFDESASSTFSTLSCGSCLHGSCDVTKQQCQMGQSYQEGSSWRAQEVVDLCYVGGLHTEPLTASTTTAHFSQSLDPMHAPDLAFMMKFGCQTSITGLFVTQLADGIMGMDKAESSYWKQLVDAQRVDQAAFSLCYSRSPTAAREGTAAGGMSLGGTDARWHETPMVYTDQSGSSSGFYQVYLRKAYLRNNADHKIHYIEGLSEKDLNQGNVIVDSGTTDTYFHQNFGRKFYPLFQEMTGEKFGHKGMSLTQEQIDAYPTILLQLSGDVVRNRQVAEQHGGTVQGLVGELDPDHPYDVLLAIPPSHYFEYDAEDKKYYARFYADEKRGSVLGANAMMGHDVLFDIDNKILGWAESNCDYNQLVERYSNGKVIPDDPIPKREDQKKNSEEPSNNDEERFKPEDEDMYSRSEPPSTLQLCTSSTCQIGVTVFVVGAVIAVGYVLAQRTTAGYSGVGEELTDAELEMQSPPSMHYRDDYNDDDKEIPSMT</sequence>
<evidence type="ECO:0000256" key="1">
    <source>
        <dbReference type="ARBA" id="ARBA00007447"/>
    </source>
</evidence>
<feature type="transmembrane region" description="Helical" evidence="11">
    <location>
        <begin position="557"/>
        <end position="575"/>
    </location>
</feature>
<protein>
    <recommendedName>
        <fullName evidence="13">Peptidase A1 domain-containing protein</fullName>
    </recommendedName>
</protein>
<evidence type="ECO:0000256" key="10">
    <source>
        <dbReference type="SAM" id="MobiDB-lite"/>
    </source>
</evidence>
<dbReference type="EMBL" id="BDSP01000048">
    <property type="protein sequence ID" value="GAX11951.1"/>
    <property type="molecule type" value="Genomic_DNA"/>
</dbReference>
<feature type="chain" id="PRO_5012599802" description="Peptidase A1 domain-containing protein" evidence="12">
    <location>
        <begin position="19"/>
        <end position="619"/>
    </location>
</feature>
<evidence type="ECO:0000256" key="12">
    <source>
        <dbReference type="SAM" id="SignalP"/>
    </source>
</evidence>
<dbReference type="Proteomes" id="UP000198406">
    <property type="component" value="Unassembled WGS sequence"/>
</dbReference>
<keyword evidence="7 11" id="KW-0472">Membrane</keyword>
<dbReference type="PANTHER" id="PTHR13683">
    <property type="entry name" value="ASPARTYL PROTEASES"/>
    <property type="match status" value="1"/>
</dbReference>
<evidence type="ECO:0000256" key="6">
    <source>
        <dbReference type="ARBA" id="ARBA00022989"/>
    </source>
</evidence>
<name>A0A1Z5JDW5_FISSO</name>
<reference evidence="14 15" key="1">
    <citation type="journal article" date="2015" name="Plant Cell">
        <title>Oil accumulation by the oleaginous diatom Fistulifera solaris as revealed by the genome and transcriptome.</title>
        <authorList>
            <person name="Tanaka T."/>
            <person name="Maeda Y."/>
            <person name="Veluchamy A."/>
            <person name="Tanaka M."/>
            <person name="Abida H."/>
            <person name="Marechal E."/>
            <person name="Bowler C."/>
            <person name="Muto M."/>
            <person name="Sunaga Y."/>
            <person name="Tanaka M."/>
            <person name="Yoshino T."/>
            <person name="Taniguchi T."/>
            <person name="Fukuda Y."/>
            <person name="Nemoto M."/>
            <person name="Matsumoto M."/>
            <person name="Wong P.S."/>
            <person name="Aburatani S."/>
            <person name="Fujibuchi W."/>
        </authorList>
    </citation>
    <scope>NUCLEOTIDE SEQUENCE [LARGE SCALE GENOMIC DNA]</scope>
    <source>
        <strain evidence="14 15">JPCC DA0580</strain>
    </source>
</reference>